<dbReference type="GO" id="GO:0003700">
    <property type="term" value="F:DNA-binding transcription factor activity"/>
    <property type="evidence" value="ECO:0007669"/>
    <property type="project" value="TreeGrafter"/>
</dbReference>
<dbReference type="PRINTS" id="PR00455">
    <property type="entry name" value="HTHTETR"/>
</dbReference>
<dbReference type="AlphaFoldDB" id="A0A193CA70"/>
<dbReference type="PROSITE" id="PS50977">
    <property type="entry name" value="HTH_TETR_2"/>
    <property type="match status" value="1"/>
</dbReference>
<evidence type="ECO:0000256" key="2">
    <source>
        <dbReference type="PROSITE-ProRule" id="PRU00335"/>
    </source>
</evidence>
<dbReference type="InterPro" id="IPR050109">
    <property type="entry name" value="HTH-type_TetR-like_transc_reg"/>
</dbReference>
<dbReference type="InterPro" id="IPR041347">
    <property type="entry name" value="MftR_C"/>
</dbReference>
<dbReference type="KEGG" id="aori:SD37_40285"/>
<feature type="domain" description="HTH tetR-type" evidence="3">
    <location>
        <begin position="9"/>
        <end position="69"/>
    </location>
</feature>
<dbReference type="Proteomes" id="UP000093695">
    <property type="component" value="Chromosome"/>
</dbReference>
<reference evidence="4 5" key="1">
    <citation type="journal article" date="2015" name="Genome Announc.">
        <title>Draft Genome Sequence of Norvancomycin-Producing Strain Amycolatopsis orientalis CPCC200066.</title>
        <authorList>
            <person name="Lei X."/>
            <person name="Yuan F."/>
            <person name="Shi Y."/>
            <person name="Li X."/>
            <person name="Wang L."/>
            <person name="Hong B."/>
        </authorList>
    </citation>
    <scope>NUCLEOTIDE SEQUENCE [LARGE SCALE GENOMIC DNA]</scope>
    <source>
        <strain evidence="4 5">B-37</strain>
    </source>
</reference>
<dbReference type="Pfam" id="PF17754">
    <property type="entry name" value="TetR_C_14"/>
    <property type="match status" value="1"/>
</dbReference>
<dbReference type="eggNOG" id="COG1309">
    <property type="taxonomic scope" value="Bacteria"/>
</dbReference>
<dbReference type="RefSeq" id="WP_044855305.1">
    <property type="nucleotide sequence ID" value="NZ_CP016174.1"/>
</dbReference>
<evidence type="ECO:0000313" key="4">
    <source>
        <dbReference type="EMBL" id="ANN21215.1"/>
    </source>
</evidence>
<organism evidence="4 5">
    <name type="scientific">Amycolatopsis orientalis</name>
    <name type="common">Nocardia orientalis</name>
    <dbReference type="NCBI Taxonomy" id="31958"/>
    <lineage>
        <taxon>Bacteria</taxon>
        <taxon>Bacillati</taxon>
        <taxon>Actinomycetota</taxon>
        <taxon>Actinomycetes</taxon>
        <taxon>Pseudonocardiales</taxon>
        <taxon>Pseudonocardiaceae</taxon>
        <taxon>Amycolatopsis</taxon>
    </lineage>
</organism>
<protein>
    <submittedName>
        <fullName evidence="4">TetR family transcriptional regulator</fullName>
    </submittedName>
</protein>
<dbReference type="PANTHER" id="PTHR30055:SF226">
    <property type="entry name" value="HTH-TYPE TRANSCRIPTIONAL REGULATOR PKSA"/>
    <property type="match status" value="1"/>
</dbReference>
<evidence type="ECO:0000256" key="1">
    <source>
        <dbReference type="ARBA" id="ARBA00023125"/>
    </source>
</evidence>
<dbReference type="PANTHER" id="PTHR30055">
    <property type="entry name" value="HTH-TYPE TRANSCRIPTIONAL REGULATOR RUTR"/>
    <property type="match status" value="1"/>
</dbReference>
<dbReference type="Pfam" id="PF00440">
    <property type="entry name" value="TetR_N"/>
    <property type="match status" value="1"/>
</dbReference>
<gene>
    <name evidence="4" type="ORF">SD37_40285</name>
</gene>
<evidence type="ECO:0000259" key="3">
    <source>
        <dbReference type="PROSITE" id="PS50977"/>
    </source>
</evidence>
<dbReference type="GO" id="GO:0000976">
    <property type="term" value="F:transcription cis-regulatory region binding"/>
    <property type="evidence" value="ECO:0007669"/>
    <property type="project" value="TreeGrafter"/>
</dbReference>
<name>A0A193CA70_AMYOR</name>
<dbReference type="InterPro" id="IPR001647">
    <property type="entry name" value="HTH_TetR"/>
</dbReference>
<dbReference type="Gene3D" id="1.10.10.60">
    <property type="entry name" value="Homeodomain-like"/>
    <property type="match status" value="1"/>
</dbReference>
<dbReference type="STRING" id="31958.SD37_40285"/>
<accession>A0A193CA70</accession>
<dbReference type="Gene3D" id="1.10.357.10">
    <property type="entry name" value="Tetracycline Repressor, domain 2"/>
    <property type="match status" value="1"/>
</dbReference>
<keyword evidence="5" id="KW-1185">Reference proteome</keyword>
<sequence length="190" mass="20315">MNLRDRQRAETRLLVQTHAIRLFTDVGYDATTVADVAAAAGVSAMTVYRHFPTKEDLVLYDEYDPVTASAVLEQPAAPLPLRIGRALASTAALGTSQEKAFLLARLRLMISVPALRARHLDSQYATADAIVAALCGSPPSPSPVEEFQVRATAMACLGAAHVALVRWAETDGEGDLAGLIREALRSVFDG</sequence>
<proteinExistence type="predicted"/>
<dbReference type="SUPFAM" id="SSF46689">
    <property type="entry name" value="Homeodomain-like"/>
    <property type="match status" value="1"/>
</dbReference>
<dbReference type="InterPro" id="IPR009057">
    <property type="entry name" value="Homeodomain-like_sf"/>
</dbReference>
<keyword evidence="1 2" id="KW-0238">DNA-binding</keyword>
<dbReference type="EMBL" id="CP016174">
    <property type="protein sequence ID" value="ANN21215.1"/>
    <property type="molecule type" value="Genomic_DNA"/>
</dbReference>
<evidence type="ECO:0000313" key="5">
    <source>
        <dbReference type="Proteomes" id="UP000093695"/>
    </source>
</evidence>
<feature type="DNA-binding region" description="H-T-H motif" evidence="2">
    <location>
        <begin position="32"/>
        <end position="51"/>
    </location>
</feature>